<keyword evidence="2" id="KW-1185">Reference proteome</keyword>
<dbReference type="EMBL" id="JAAOAS010000393">
    <property type="protein sequence ID" value="KAF5577133.1"/>
    <property type="molecule type" value="Genomic_DNA"/>
</dbReference>
<evidence type="ECO:0000313" key="1">
    <source>
        <dbReference type="EMBL" id="KAF5577133.1"/>
    </source>
</evidence>
<evidence type="ECO:0000313" key="2">
    <source>
        <dbReference type="Proteomes" id="UP000546213"/>
    </source>
</evidence>
<comment type="caution">
    <text evidence="1">The sequence shown here is derived from an EMBL/GenBank/DDBJ whole genome shotgun (WGS) entry which is preliminary data.</text>
</comment>
<dbReference type="PANTHER" id="PTHR47425:SF2">
    <property type="entry name" value="FARB-RELATED"/>
    <property type="match status" value="1"/>
</dbReference>
<proteinExistence type="predicted"/>
<dbReference type="OrthoDB" id="5121955at2759"/>
<accession>A0A8H5NU68</accession>
<sequence>MWLMISIENAKVSQADRYSDLSDSSTVRSDSNHSTLRRLWWCCIIRDRILPLGLRRSIQITPDHFDLKKNMILGCIELEAEIGRSTIYCDDAKQGLSSIMKEVVELSIVLTEVLLLAFPLKNTAANADNPFTNELWLGGTVRAPFAVLMDPQSQQTGQWFYTLT</sequence>
<organism evidence="1 2">
    <name type="scientific">Fusarium pseudocircinatum</name>
    <dbReference type="NCBI Taxonomy" id="56676"/>
    <lineage>
        <taxon>Eukaryota</taxon>
        <taxon>Fungi</taxon>
        <taxon>Dikarya</taxon>
        <taxon>Ascomycota</taxon>
        <taxon>Pezizomycotina</taxon>
        <taxon>Sordariomycetes</taxon>
        <taxon>Hypocreomycetidae</taxon>
        <taxon>Hypocreales</taxon>
        <taxon>Nectriaceae</taxon>
        <taxon>Fusarium</taxon>
        <taxon>Fusarium fujikuroi species complex</taxon>
    </lineage>
</organism>
<dbReference type="AlphaFoldDB" id="A0A8H5NU68"/>
<reference evidence="1 2" key="1">
    <citation type="submission" date="2020-05" db="EMBL/GenBank/DDBJ databases">
        <title>Identification and distribution of gene clusters putatively required for synthesis of sphingolipid metabolism inhibitors in phylogenetically diverse species of the filamentous fungus Fusarium.</title>
        <authorList>
            <person name="Kim H.-S."/>
            <person name="Busman M."/>
            <person name="Brown D.W."/>
            <person name="Divon H."/>
            <person name="Uhlig S."/>
            <person name="Proctor R.H."/>
        </authorList>
    </citation>
    <scope>NUCLEOTIDE SEQUENCE [LARGE SCALE GENOMIC DNA]</scope>
    <source>
        <strain evidence="1 2">NRRL 36939</strain>
    </source>
</reference>
<dbReference type="InterPro" id="IPR052761">
    <property type="entry name" value="Fungal_Detox/Toxin_TFs"/>
</dbReference>
<dbReference type="PANTHER" id="PTHR47425">
    <property type="entry name" value="FARB-RELATED"/>
    <property type="match status" value="1"/>
</dbReference>
<gene>
    <name evidence="1" type="ORF">FPCIR_12247</name>
</gene>
<name>A0A8H5NU68_9HYPO</name>
<dbReference type="CDD" id="cd12148">
    <property type="entry name" value="fungal_TF_MHR"/>
    <property type="match status" value="1"/>
</dbReference>
<protein>
    <submittedName>
        <fullName evidence="1">Fungal specific transcription factor domain-containing protein</fullName>
    </submittedName>
</protein>
<dbReference type="Proteomes" id="UP000546213">
    <property type="component" value="Unassembled WGS sequence"/>
</dbReference>